<feature type="domain" description="TonB-dependent receptor plug" evidence="9">
    <location>
        <begin position="117"/>
        <end position="237"/>
    </location>
</feature>
<dbReference type="Pfam" id="PF13715">
    <property type="entry name" value="CarbopepD_reg_2"/>
    <property type="match status" value="1"/>
</dbReference>
<keyword evidence="4 7" id="KW-0812">Transmembrane</keyword>
<gene>
    <name evidence="10" type="ORF">EDC17_101231</name>
</gene>
<evidence type="ECO:0000256" key="1">
    <source>
        <dbReference type="ARBA" id="ARBA00004571"/>
    </source>
</evidence>
<dbReference type="InterPro" id="IPR037066">
    <property type="entry name" value="Plug_dom_sf"/>
</dbReference>
<dbReference type="AlphaFoldDB" id="A0A4R3VZ57"/>
<evidence type="ECO:0000256" key="5">
    <source>
        <dbReference type="ARBA" id="ARBA00023136"/>
    </source>
</evidence>
<comment type="caution">
    <text evidence="10">The sequence shown here is derived from an EMBL/GenBank/DDBJ whole genome shotgun (WGS) entry which is preliminary data.</text>
</comment>
<proteinExistence type="inferred from homology"/>
<evidence type="ECO:0000256" key="6">
    <source>
        <dbReference type="ARBA" id="ARBA00023237"/>
    </source>
</evidence>
<dbReference type="RefSeq" id="WP_132777290.1">
    <property type="nucleotide sequence ID" value="NZ_SMBZ01000012.1"/>
</dbReference>
<keyword evidence="11" id="KW-1185">Reference proteome</keyword>
<dbReference type="NCBIfam" id="TIGR04056">
    <property type="entry name" value="OMP_RagA_SusC"/>
    <property type="match status" value="1"/>
</dbReference>
<accession>A0A4R3VZ57</accession>
<dbReference type="InterPro" id="IPR023996">
    <property type="entry name" value="TonB-dep_OMP_SusC/RagA"/>
</dbReference>
<evidence type="ECO:0000256" key="2">
    <source>
        <dbReference type="ARBA" id="ARBA00022448"/>
    </source>
</evidence>
<dbReference type="Gene3D" id="2.40.170.20">
    <property type="entry name" value="TonB-dependent receptor, beta-barrel domain"/>
    <property type="match status" value="1"/>
</dbReference>
<dbReference type="SUPFAM" id="SSF56935">
    <property type="entry name" value="Porins"/>
    <property type="match status" value="1"/>
</dbReference>
<comment type="similarity">
    <text evidence="7">Belongs to the TonB-dependent receptor family.</text>
</comment>
<reference evidence="10 11" key="1">
    <citation type="submission" date="2019-03" db="EMBL/GenBank/DDBJ databases">
        <title>Genomic Encyclopedia of Type Strains, Phase IV (KMG-IV): sequencing the most valuable type-strain genomes for metagenomic binning, comparative biology and taxonomic classification.</title>
        <authorList>
            <person name="Goeker M."/>
        </authorList>
    </citation>
    <scope>NUCLEOTIDE SEQUENCE [LARGE SCALE GENOMIC DNA]</scope>
    <source>
        <strain evidence="10 11">DSM 22362</strain>
    </source>
</reference>
<keyword evidence="8" id="KW-0732">Signal</keyword>
<evidence type="ECO:0000256" key="8">
    <source>
        <dbReference type="SAM" id="SignalP"/>
    </source>
</evidence>
<dbReference type="InterPro" id="IPR039426">
    <property type="entry name" value="TonB-dep_rcpt-like"/>
</dbReference>
<protein>
    <submittedName>
        <fullName evidence="10">TonB-linked SusC/RagA family outer membrane protein</fullName>
    </submittedName>
</protein>
<keyword evidence="2 7" id="KW-0813">Transport</keyword>
<feature type="signal peptide" evidence="8">
    <location>
        <begin position="1"/>
        <end position="22"/>
    </location>
</feature>
<dbReference type="SUPFAM" id="SSF49464">
    <property type="entry name" value="Carboxypeptidase regulatory domain-like"/>
    <property type="match status" value="1"/>
</dbReference>
<dbReference type="GO" id="GO:0009279">
    <property type="term" value="C:cell outer membrane"/>
    <property type="evidence" value="ECO:0007669"/>
    <property type="project" value="UniProtKB-SubCell"/>
</dbReference>
<sequence length="1069" mass="117445">MKHPILTMMCLAACGGMQVVNAQQIPIAGKVTDQNGAPLAGVTISVKGTNVAASTNSSGLFSINADQNATLIISSVGYISQEITVSGRKTINVTLSSGDEELDEVIVVAYGTAKRSTFTGSAATVKSDEIKDVPTTSFEDALRGKVAGMNVTSTSGQAGSTSSIRIRGIGSMNASNEPLYVIDGVPVVSGDVSQMSGYTYNTNNVMSTLNPNDIESITVLKDAAASSLYGSRAANGVVIITTKKGKTGAAKINFKSSLALSPSWATDNYKPASVQEQVNILYSLLYDSRIAAGRTPEQANEQTLMRLNSRNWSPGASYGNPVTSYGFGMHGYEFSTEGTSMFENVTIKGKTDGVENRDGKYFDWNDVLFRTGKYNVNDLSVSGATETTNYFSSLGYTSDKGRSVLNDYERFNGRINLTQKIGSLLEFGANLSLANTNLSGVNDTRNTSTNYLYQVSNLLWPLYWPTDYKTGDTWTNRYASYAQNVPYYNNEWENGTGTRRISATPSLLLKLLPELSVKTIFSFDETNSKDHLYYSANHYTGATDKGVVHEMVTNYRKLVSSTTANYTKSVDLHNIGLLVGWEAEKNNTDFVRATGRDLPNSTLHTVATAGKLESQAYSWGNTILSGLSRAEYNFDEKYFASASFRRDGSSKLGPAVRWGNFWSVGGAWNIGKESFIANVPAIDALRLRASYGINGTLPNENNAWRELITYGSKYMENPGGSLANSANPNLTWETNYNTTVALEFGLFKNKLFGTLEYFNRDSKDLIQNVPQSTVTGFSSTVQNIGQINNKGVEITLGSDIIKSEDWNWTLSVNAATTNSKIVKLNNKENIIWSDPTGGDGRATYIYQEGESYLSFYGLEWAGTDLTNGRNVWFVNDNNNQDGDFMFNGKGATYDYTKANRVIIGSGIPKLYGGINSNLDYKKFSLGLNFNYRIGGKLYDSANKDVADDGYYWERMHSQIFADETWSPNNTAGPLPMVSGRDLEDVNQRSSRHLYDASFIRLKNISLAYTVPTEFLRSIRVSNARVYFNGTNLLTFSKFKNADPEVNQFSTRGWETPLSKIYTFGIDFSF</sequence>
<feature type="chain" id="PRO_5021028223" evidence="8">
    <location>
        <begin position="23"/>
        <end position="1069"/>
    </location>
</feature>
<evidence type="ECO:0000313" key="10">
    <source>
        <dbReference type="EMBL" id="TCV16558.1"/>
    </source>
</evidence>
<evidence type="ECO:0000256" key="3">
    <source>
        <dbReference type="ARBA" id="ARBA00022452"/>
    </source>
</evidence>
<dbReference type="Proteomes" id="UP000295197">
    <property type="component" value="Unassembled WGS sequence"/>
</dbReference>
<dbReference type="Pfam" id="PF07715">
    <property type="entry name" value="Plug"/>
    <property type="match status" value="1"/>
</dbReference>
<evidence type="ECO:0000256" key="7">
    <source>
        <dbReference type="PROSITE-ProRule" id="PRU01360"/>
    </source>
</evidence>
<dbReference type="NCBIfam" id="TIGR04057">
    <property type="entry name" value="SusC_RagA_signa"/>
    <property type="match status" value="1"/>
</dbReference>
<dbReference type="InterPro" id="IPR008969">
    <property type="entry name" value="CarboxyPept-like_regulatory"/>
</dbReference>
<evidence type="ECO:0000259" key="9">
    <source>
        <dbReference type="Pfam" id="PF07715"/>
    </source>
</evidence>
<dbReference type="InterPro" id="IPR023997">
    <property type="entry name" value="TonB-dep_OMP_SusC/RagA_CS"/>
</dbReference>
<dbReference type="PROSITE" id="PS52016">
    <property type="entry name" value="TONB_DEPENDENT_REC_3"/>
    <property type="match status" value="1"/>
</dbReference>
<dbReference type="FunFam" id="2.170.130.10:FF:000008">
    <property type="entry name" value="SusC/RagA family TonB-linked outer membrane protein"/>
    <property type="match status" value="1"/>
</dbReference>
<evidence type="ECO:0000256" key="4">
    <source>
        <dbReference type="ARBA" id="ARBA00022692"/>
    </source>
</evidence>
<dbReference type="Gene3D" id="2.170.130.10">
    <property type="entry name" value="TonB-dependent receptor, plug domain"/>
    <property type="match status" value="1"/>
</dbReference>
<name>A0A4R3VZ57_9SPHI</name>
<dbReference type="EMBL" id="SMBZ01000012">
    <property type="protein sequence ID" value="TCV16558.1"/>
    <property type="molecule type" value="Genomic_DNA"/>
</dbReference>
<dbReference type="InterPro" id="IPR036942">
    <property type="entry name" value="Beta-barrel_TonB_sf"/>
</dbReference>
<comment type="subcellular location">
    <subcellularLocation>
        <location evidence="1 7">Cell outer membrane</location>
        <topology evidence="1 7">Multi-pass membrane protein</topology>
    </subcellularLocation>
</comment>
<evidence type="ECO:0000313" key="11">
    <source>
        <dbReference type="Proteomes" id="UP000295197"/>
    </source>
</evidence>
<keyword evidence="6 7" id="KW-0998">Cell outer membrane</keyword>
<keyword evidence="3 7" id="KW-1134">Transmembrane beta strand</keyword>
<dbReference type="InterPro" id="IPR012910">
    <property type="entry name" value="Plug_dom"/>
</dbReference>
<keyword evidence="5 7" id="KW-0472">Membrane</keyword>
<dbReference type="OrthoDB" id="9768177at2"/>
<dbReference type="Gene3D" id="2.60.40.1120">
    <property type="entry name" value="Carboxypeptidase-like, regulatory domain"/>
    <property type="match status" value="1"/>
</dbReference>
<organism evidence="10 11">
    <name type="scientific">Sphingobacterium alimentarium</name>
    <dbReference type="NCBI Taxonomy" id="797292"/>
    <lineage>
        <taxon>Bacteria</taxon>
        <taxon>Pseudomonadati</taxon>
        <taxon>Bacteroidota</taxon>
        <taxon>Sphingobacteriia</taxon>
        <taxon>Sphingobacteriales</taxon>
        <taxon>Sphingobacteriaceae</taxon>
        <taxon>Sphingobacterium</taxon>
    </lineage>
</organism>